<dbReference type="EMBL" id="JACSQE010000008">
    <property type="protein sequence ID" value="MBD7999145.1"/>
    <property type="molecule type" value="Genomic_DNA"/>
</dbReference>
<dbReference type="Pfam" id="PF01263">
    <property type="entry name" value="Aldose_epim"/>
    <property type="match status" value="1"/>
</dbReference>
<dbReference type="SUPFAM" id="SSF74650">
    <property type="entry name" value="Galactose mutarotase-like"/>
    <property type="match status" value="1"/>
</dbReference>
<dbReference type="PANTHER" id="PTHR10091:SF0">
    <property type="entry name" value="GALACTOSE MUTAROTASE"/>
    <property type="match status" value="1"/>
</dbReference>
<proteinExistence type="predicted"/>
<dbReference type="CDD" id="cd09022">
    <property type="entry name" value="Aldose_epim_Ec_YihR"/>
    <property type="match status" value="1"/>
</dbReference>
<organism evidence="1 2">
    <name type="scientific">Oerskovia gallyi</name>
    <dbReference type="NCBI Taxonomy" id="2762226"/>
    <lineage>
        <taxon>Bacteria</taxon>
        <taxon>Bacillati</taxon>
        <taxon>Actinomycetota</taxon>
        <taxon>Actinomycetes</taxon>
        <taxon>Micrococcales</taxon>
        <taxon>Cellulomonadaceae</taxon>
        <taxon>Oerskovia</taxon>
    </lineage>
</organism>
<gene>
    <name evidence="1" type="ORF">H9640_11335</name>
</gene>
<dbReference type="Gene3D" id="2.70.98.10">
    <property type="match status" value="1"/>
</dbReference>
<protein>
    <submittedName>
        <fullName evidence="1">Aldose 1-epimerase family protein</fullName>
    </submittedName>
</protein>
<sequence length="354" mass="38226">MCSSSSCGWCSRSRKDRGRCVAGPCPREGGATGFYCPCSTGVPHPVTCVIVNIHPPSGSQIHIEHGDHRATLTEVGATVRTYSVAGRDVFTPFGEDELAPASHGAVLLPWPNRLRDGQYTFDGIEHQLPVTEVPRSTAIHGLVCWERWDVVEQSPSAVTFELHLVPTPGYPFDLVARVTYALSDAGLRVTARTTNVGTTDAPYGVGFHPWLSPGDASVDECTLRLDARTRVTTDERLLPTGTEPAAGDYDLREPRLLAGIDLDDAYVDVLRDEDDLSWMRLAAPDGRTAAVWMDPSMGTWQVCTGDHVSAAGYRRTGVAAEPMSCVADAFRTGERLVRLAPGASHEAVWGATLL</sequence>
<keyword evidence="2" id="KW-1185">Reference proteome</keyword>
<name>A0ABR8V2X4_9CELL</name>
<reference evidence="1 2" key="1">
    <citation type="submission" date="2020-08" db="EMBL/GenBank/DDBJ databases">
        <title>A Genomic Blueprint of the Chicken Gut Microbiome.</title>
        <authorList>
            <person name="Gilroy R."/>
            <person name="Ravi A."/>
            <person name="Getino M."/>
            <person name="Pursley I."/>
            <person name="Horton D.L."/>
            <person name="Alikhan N.-F."/>
            <person name="Baker D."/>
            <person name="Gharbi K."/>
            <person name="Hall N."/>
            <person name="Watson M."/>
            <person name="Adriaenssens E.M."/>
            <person name="Foster-Nyarko E."/>
            <person name="Jarju S."/>
            <person name="Secka A."/>
            <person name="Antonio M."/>
            <person name="Oren A."/>
            <person name="Chaudhuri R."/>
            <person name="La Ragione R.M."/>
            <person name="Hildebrand F."/>
            <person name="Pallen M.J."/>
        </authorList>
    </citation>
    <scope>NUCLEOTIDE SEQUENCE [LARGE SCALE GENOMIC DNA]</scope>
    <source>
        <strain evidence="1 2">Sa2CUA8</strain>
    </source>
</reference>
<evidence type="ECO:0000313" key="1">
    <source>
        <dbReference type="EMBL" id="MBD7999145.1"/>
    </source>
</evidence>
<dbReference type="Proteomes" id="UP000633601">
    <property type="component" value="Unassembled WGS sequence"/>
</dbReference>
<dbReference type="InterPro" id="IPR037480">
    <property type="entry name" value="YihR-like"/>
</dbReference>
<comment type="caution">
    <text evidence="1">The sequence shown here is derived from an EMBL/GenBank/DDBJ whole genome shotgun (WGS) entry which is preliminary data.</text>
</comment>
<accession>A0ABR8V2X4</accession>
<dbReference type="InterPro" id="IPR014718">
    <property type="entry name" value="GH-type_carb-bd"/>
</dbReference>
<dbReference type="InterPro" id="IPR008183">
    <property type="entry name" value="Aldose_1/G6P_1-epimerase"/>
</dbReference>
<dbReference type="InterPro" id="IPR011013">
    <property type="entry name" value="Gal_mutarotase_sf_dom"/>
</dbReference>
<evidence type="ECO:0000313" key="2">
    <source>
        <dbReference type="Proteomes" id="UP000633601"/>
    </source>
</evidence>
<dbReference type="PANTHER" id="PTHR10091">
    <property type="entry name" value="ALDOSE-1-EPIMERASE"/>
    <property type="match status" value="1"/>
</dbReference>